<keyword evidence="2" id="KW-1185">Reference proteome</keyword>
<accession>A0A8J8P652</accession>
<protein>
    <submittedName>
        <fullName evidence="1">Uncharacterized protein</fullName>
    </submittedName>
</protein>
<reference evidence="1" key="1">
    <citation type="submission" date="2019-06" db="EMBL/GenBank/DDBJ databases">
        <authorList>
            <person name="Zheng W."/>
        </authorList>
    </citation>
    <scope>NUCLEOTIDE SEQUENCE</scope>
    <source>
        <strain evidence="1">QDHG01</strain>
    </source>
</reference>
<sequence length="214" mass="22352">MYQLFVVTETGAAGGGGGAVTTILKVQVVVVIPSFNCTDSRQDLAIVLRVGDIVMAVCSTSVKSANAGYAELPPSINIFVIVYPELGSTIIGRGQGAVYSYSTVTSGRALPTIPQNEGAVLATPVRVKVAFIVWQSCNFPSIITEQVSAPSTEPVGITISPVAAVIVTPFAGPIKLDKVYEYTGLVDDNLVAVKGVIGNVIEFYSTIKVKALVD</sequence>
<dbReference type="EMBL" id="RRYP01000935">
    <property type="protein sequence ID" value="TNV86634.1"/>
    <property type="molecule type" value="Genomic_DNA"/>
</dbReference>
<dbReference type="AlphaFoldDB" id="A0A8J8P652"/>
<proteinExistence type="predicted"/>
<dbReference type="Proteomes" id="UP000785679">
    <property type="component" value="Unassembled WGS sequence"/>
</dbReference>
<name>A0A8J8P652_HALGN</name>
<evidence type="ECO:0000313" key="1">
    <source>
        <dbReference type="EMBL" id="TNV86634.1"/>
    </source>
</evidence>
<comment type="caution">
    <text evidence="1">The sequence shown here is derived from an EMBL/GenBank/DDBJ whole genome shotgun (WGS) entry which is preliminary data.</text>
</comment>
<organism evidence="1 2">
    <name type="scientific">Halteria grandinella</name>
    <dbReference type="NCBI Taxonomy" id="5974"/>
    <lineage>
        <taxon>Eukaryota</taxon>
        <taxon>Sar</taxon>
        <taxon>Alveolata</taxon>
        <taxon>Ciliophora</taxon>
        <taxon>Intramacronucleata</taxon>
        <taxon>Spirotrichea</taxon>
        <taxon>Stichotrichia</taxon>
        <taxon>Sporadotrichida</taxon>
        <taxon>Halteriidae</taxon>
        <taxon>Halteria</taxon>
    </lineage>
</organism>
<gene>
    <name evidence="1" type="ORF">FGO68_gene16701</name>
</gene>
<evidence type="ECO:0000313" key="2">
    <source>
        <dbReference type="Proteomes" id="UP000785679"/>
    </source>
</evidence>